<dbReference type="Gene3D" id="1.25.40.470">
    <property type="match status" value="1"/>
</dbReference>
<comment type="similarity">
    <text evidence="2 14">Belongs to the WD repeat COPB2 family.</text>
</comment>
<dbReference type="PANTHER" id="PTHR19876">
    <property type="entry name" value="COATOMER"/>
    <property type="match status" value="1"/>
</dbReference>
<keyword evidence="11 14" id="KW-0472">Membrane</keyword>
<keyword evidence="8 14" id="KW-0931">ER-Golgi transport</keyword>
<feature type="compositionally biased region" description="Acidic residues" evidence="16">
    <location>
        <begin position="956"/>
        <end position="986"/>
    </location>
</feature>
<dbReference type="InterPro" id="IPR020472">
    <property type="entry name" value="WD40_PAC1"/>
</dbReference>
<dbReference type="CDD" id="cd22947">
    <property type="entry name" value="Coatomer_WDAD_beta-like"/>
    <property type="match status" value="1"/>
</dbReference>
<evidence type="ECO:0000256" key="10">
    <source>
        <dbReference type="ARBA" id="ARBA00023034"/>
    </source>
</evidence>
<feature type="repeat" description="WD" evidence="15">
    <location>
        <begin position="114"/>
        <end position="146"/>
    </location>
</feature>
<dbReference type="AlphaFoldDB" id="A0A250X594"/>
<dbReference type="Gene3D" id="2.130.10.10">
    <property type="entry name" value="YVTN repeat-like/Quinoprotein amine dehydrogenase"/>
    <property type="match status" value="1"/>
</dbReference>
<evidence type="ECO:0000256" key="16">
    <source>
        <dbReference type="SAM" id="MobiDB-lite"/>
    </source>
</evidence>
<sequence length="1008" mass="112700">MTHFKTQLILSNHWFKQEDMAPKFEIKRQLLQRTDRVKGVDLHPSEPWLLANLYNGNIYIWNTSDQTLVKSFEVCELPVRTAKFVARKQWIITGSDDMLIRVYNYNTMDKVKVFEAHTDYIRCIAIHPTLPVILTCSDDTLIKLWDWEKGWNCTQQFEGHSHFVMQVTFNPKDTNTFASASLDRTVKVWNVGQPNPNFTLEGHDKGVNCIDYFTGGDRPYLISGADDKLIKIWDYQSKACVQTLEGHQHNIACVCFHPELPLIISGSEDGTIKLWHATTYRLENTLDYRLERVWALGYCKGSNNIAVGYDEGAIVLKVGREEPVASMDSSGKVIWARHNEVQTVNIKSLGPEVELVDGERLQLAVKDLGSSDLYPQTLQHNPNGRFVTVCGDGEYIVYTALAWRNKSFGQALEFAWSSDSNEYCVRESASKVKIFKNFQEKTSLKLDFNAEGIYGGFLIGVRSADFIVFYDWEGHVIRRIDVAVKTVHWSESGEYVAIVGESSFYILRFDAGVVETALASDSAGADPDGIDDAFDLLNEISESVKTAVWVGDCFIYNNASWRLNYCVGGEVTTLYHLDRPMYLLGYLATQNRVFLIDKDFSIISYTLLLSMIEFKTLVAREDLEAAMALVPSIPEDQHNNIARYLDSKGFPAEALQVATDQHYKFDLAIQLGDLDVAHSIATTLDSGPKWKQLGELAMSTGKLKVAEACLWRAQDFSGIMLLYSAQGNKQGLASLATKAAEGGKHNVAFLALFLLGQLESCMELLVSAKRLPEAAFFCRTYLPSKMSEVTKIWKKDLEKQNPKAAEALADPAEYPNLFPDLEWALKAEQYAASLNQQSHPAGMYQQFEGNALRNLIAEVQELEASGGAIPTSAGSSPLKAASPVIADPEPFMGLGHKEEENVKVEEEEEEEVFQETEEESSVTTRQVLSHSPTPTPQRSLAAHTASLAMNHLPPAAEDEEEEETVEEAGEEEEEEELFDDAGEAVEEVPGVAGVDDDDWGLEDDEETV</sequence>
<evidence type="ECO:0000256" key="11">
    <source>
        <dbReference type="ARBA" id="ARBA00023136"/>
    </source>
</evidence>
<reference evidence="19 20" key="1">
    <citation type="submission" date="2017-08" db="EMBL/GenBank/DDBJ databases">
        <title>Acidophilic green algal genome provides insights into adaptation to an acidic environment.</title>
        <authorList>
            <person name="Hirooka S."/>
            <person name="Hirose Y."/>
            <person name="Kanesaki Y."/>
            <person name="Higuchi S."/>
            <person name="Fujiwara T."/>
            <person name="Onuma R."/>
            <person name="Era A."/>
            <person name="Ohbayashi R."/>
            <person name="Uzuka A."/>
            <person name="Nozaki H."/>
            <person name="Yoshikawa H."/>
            <person name="Miyagishima S.Y."/>
        </authorList>
    </citation>
    <scope>NUCLEOTIDE SEQUENCE [LARGE SCALE GENOMIC DNA]</scope>
    <source>
        <strain evidence="19 20">NIES-2499</strain>
    </source>
</reference>
<organism evidence="19 20">
    <name type="scientific">Chlamydomonas eustigma</name>
    <dbReference type="NCBI Taxonomy" id="1157962"/>
    <lineage>
        <taxon>Eukaryota</taxon>
        <taxon>Viridiplantae</taxon>
        <taxon>Chlorophyta</taxon>
        <taxon>core chlorophytes</taxon>
        <taxon>Chlorophyceae</taxon>
        <taxon>CS clade</taxon>
        <taxon>Chlamydomonadales</taxon>
        <taxon>Chlamydomonadaceae</taxon>
        <taxon>Chlamydomonas</taxon>
    </lineage>
</organism>
<dbReference type="PRINTS" id="PR00320">
    <property type="entry name" value="GPROTEINBRPT"/>
</dbReference>
<evidence type="ECO:0000259" key="17">
    <source>
        <dbReference type="Pfam" id="PF04053"/>
    </source>
</evidence>
<evidence type="ECO:0000256" key="4">
    <source>
        <dbReference type="ARBA" id="ARBA00022448"/>
    </source>
</evidence>
<dbReference type="PROSITE" id="PS50082">
    <property type="entry name" value="WD_REPEATS_2"/>
    <property type="match status" value="4"/>
</dbReference>
<evidence type="ECO:0000256" key="9">
    <source>
        <dbReference type="ARBA" id="ARBA00022927"/>
    </source>
</evidence>
<dbReference type="STRING" id="1157962.A0A250X594"/>
<feature type="repeat" description="WD" evidence="15">
    <location>
        <begin position="200"/>
        <end position="243"/>
    </location>
</feature>
<dbReference type="GO" id="GO:0006886">
    <property type="term" value="P:intracellular protein transport"/>
    <property type="evidence" value="ECO:0007669"/>
    <property type="project" value="UniProtKB-UniRule"/>
</dbReference>
<evidence type="ECO:0000256" key="14">
    <source>
        <dbReference type="PIRNR" id="PIRNR005567"/>
    </source>
</evidence>
<dbReference type="Pfam" id="PF23953">
    <property type="entry name" value="TPR_COPA_B"/>
    <property type="match status" value="1"/>
</dbReference>
<feature type="domain" description="COPA/B second beta-propeller" evidence="17">
    <location>
        <begin position="338"/>
        <end position="597"/>
    </location>
</feature>
<feature type="repeat" description="WD" evidence="15">
    <location>
        <begin position="244"/>
        <end position="285"/>
    </location>
</feature>
<dbReference type="FunFam" id="2.130.10.10:FF:000008">
    <property type="entry name" value="Coatomer subunit beta"/>
    <property type="match status" value="1"/>
</dbReference>
<dbReference type="InterPro" id="IPR006692">
    <property type="entry name" value="Beta-prop_COPA/B_2nd"/>
</dbReference>
<evidence type="ECO:0000256" key="2">
    <source>
        <dbReference type="ARBA" id="ARBA00010844"/>
    </source>
</evidence>
<dbReference type="InterPro" id="IPR016453">
    <property type="entry name" value="COPB2"/>
</dbReference>
<comment type="subcellular location">
    <subcellularLocation>
        <location evidence="1 14">Cytoplasmic vesicle</location>
        <location evidence="1 14">COPI-coated vesicle membrane</location>
        <topology evidence="1 14">Peripheral membrane protein</topology>
        <orientation evidence="1 14">Cytoplasmic side</orientation>
    </subcellularLocation>
    <subcellularLocation>
        <location evidence="14">Golgi apparatus membrane</location>
        <topology evidence="14">Peripheral membrane protein</topology>
        <orientation evidence="14">Cytoplasmic side</orientation>
    </subcellularLocation>
    <text evidence="14">The coatomer is cytoplasmic or polymerized on the cytoplasmic side of the Golgi, as well as on the vesicles/buds originating from it.</text>
</comment>
<dbReference type="SUPFAM" id="SSF63829">
    <property type="entry name" value="Calcium-dependent phosphotriesterase"/>
    <property type="match status" value="1"/>
</dbReference>
<dbReference type="FunFam" id="1.25.40.470:FF:000001">
    <property type="entry name" value="Coatomer subunit beta"/>
    <property type="match status" value="1"/>
</dbReference>
<dbReference type="Proteomes" id="UP000232323">
    <property type="component" value="Unassembled WGS sequence"/>
</dbReference>
<proteinExistence type="inferred from homology"/>
<evidence type="ECO:0000256" key="5">
    <source>
        <dbReference type="ARBA" id="ARBA00022490"/>
    </source>
</evidence>
<dbReference type="GO" id="GO:0005198">
    <property type="term" value="F:structural molecule activity"/>
    <property type="evidence" value="ECO:0007669"/>
    <property type="project" value="UniProtKB-UniRule"/>
</dbReference>
<evidence type="ECO:0000256" key="6">
    <source>
        <dbReference type="ARBA" id="ARBA00022574"/>
    </source>
</evidence>
<dbReference type="GO" id="GO:0006890">
    <property type="term" value="P:retrograde vesicle-mediated transport, Golgi to endoplasmic reticulum"/>
    <property type="evidence" value="ECO:0007669"/>
    <property type="project" value="TreeGrafter"/>
</dbReference>
<gene>
    <name evidence="19" type="ORF">CEUSTIGMA_g5680.t1</name>
</gene>
<dbReference type="SUPFAM" id="SSF50978">
    <property type="entry name" value="WD40 repeat-like"/>
    <property type="match status" value="1"/>
</dbReference>
<keyword evidence="7" id="KW-0677">Repeat</keyword>
<comment type="subunit">
    <text evidence="3 14">Oligomeric complex that consists of at least the alpha, beta, beta', gamma, delta, epsilon and zeta subunits.</text>
</comment>
<feature type="compositionally biased region" description="Acidic residues" evidence="16">
    <location>
        <begin position="994"/>
        <end position="1008"/>
    </location>
</feature>
<keyword evidence="20" id="KW-1185">Reference proteome</keyword>
<dbReference type="GO" id="GO:0030126">
    <property type="term" value="C:COPI vesicle coat"/>
    <property type="evidence" value="ECO:0007669"/>
    <property type="project" value="TreeGrafter"/>
</dbReference>
<feature type="domain" description="COPA/B TPR" evidence="18">
    <location>
        <begin position="614"/>
        <end position="794"/>
    </location>
</feature>
<dbReference type="Pfam" id="PF04053">
    <property type="entry name" value="B-prop_COPA_B_2nd"/>
    <property type="match status" value="1"/>
</dbReference>
<dbReference type="InterPro" id="IPR050844">
    <property type="entry name" value="Coatomer_complex_subunit"/>
</dbReference>
<dbReference type="InterPro" id="IPR036322">
    <property type="entry name" value="WD40_repeat_dom_sf"/>
</dbReference>
<feature type="repeat" description="WD" evidence="15">
    <location>
        <begin position="157"/>
        <end position="191"/>
    </location>
</feature>
<dbReference type="Pfam" id="PF00400">
    <property type="entry name" value="WD40"/>
    <property type="match status" value="5"/>
</dbReference>
<evidence type="ECO:0000313" key="19">
    <source>
        <dbReference type="EMBL" id="GAX78238.1"/>
    </source>
</evidence>
<feature type="region of interest" description="Disordered" evidence="16">
    <location>
        <begin position="867"/>
        <end position="1008"/>
    </location>
</feature>
<name>A0A250X594_9CHLO</name>
<keyword evidence="4 14" id="KW-0813">Transport</keyword>
<dbReference type="CDD" id="cd00200">
    <property type="entry name" value="WD40"/>
    <property type="match status" value="1"/>
</dbReference>
<evidence type="ECO:0000256" key="7">
    <source>
        <dbReference type="ARBA" id="ARBA00022737"/>
    </source>
</evidence>
<accession>A0A250X594</accession>
<evidence type="ECO:0000256" key="1">
    <source>
        <dbReference type="ARBA" id="ARBA00004347"/>
    </source>
</evidence>
<dbReference type="PIRSF" id="PIRSF005567">
    <property type="entry name" value="Coatomer_beta'_subunit"/>
    <property type="match status" value="1"/>
</dbReference>
<keyword evidence="5 14" id="KW-0963">Cytoplasm</keyword>
<feature type="compositionally biased region" description="Basic and acidic residues" evidence="16">
    <location>
        <begin position="895"/>
        <end position="904"/>
    </location>
</feature>
<dbReference type="InterPro" id="IPR056176">
    <property type="entry name" value="TPR_COPA_B"/>
</dbReference>
<dbReference type="PROSITE" id="PS50294">
    <property type="entry name" value="WD_REPEATS_REGION"/>
    <property type="match status" value="4"/>
</dbReference>
<evidence type="ECO:0000259" key="18">
    <source>
        <dbReference type="Pfam" id="PF23953"/>
    </source>
</evidence>
<dbReference type="PANTHER" id="PTHR19876:SF2">
    <property type="entry name" value="COATOMER SUBUNIT BETA"/>
    <property type="match status" value="1"/>
</dbReference>
<comment type="function">
    <text evidence="13 14">The coatomer is a cytosolic protein complex that binds to dilysine motifs and reversibly associates with Golgi non-clathrin-coated vesicles, which further mediate biosynthetic protein transport from the ER, via the Golgi up to the trans Golgi network. Coatomer complex is required for budding from Golgi membranes, and is essential for the retrograde Golgi-to-ER transport of dilysine-tagged proteins.</text>
</comment>
<comment type="caution">
    <text evidence="19">The sequence shown here is derived from an EMBL/GenBank/DDBJ whole genome shotgun (WGS) entry which is preliminary data.</text>
</comment>
<keyword evidence="9 14" id="KW-0653">Protein transport</keyword>
<dbReference type="GO" id="GO:0000139">
    <property type="term" value="C:Golgi membrane"/>
    <property type="evidence" value="ECO:0007669"/>
    <property type="project" value="UniProtKB-SubCell"/>
</dbReference>
<dbReference type="InterPro" id="IPR015943">
    <property type="entry name" value="WD40/YVTN_repeat-like_dom_sf"/>
</dbReference>
<evidence type="ECO:0000256" key="15">
    <source>
        <dbReference type="PROSITE-ProRule" id="PRU00221"/>
    </source>
</evidence>
<evidence type="ECO:0000313" key="20">
    <source>
        <dbReference type="Proteomes" id="UP000232323"/>
    </source>
</evidence>
<keyword evidence="12 14" id="KW-0968">Cytoplasmic vesicle</keyword>
<dbReference type="GO" id="GO:0006891">
    <property type="term" value="P:intra-Golgi vesicle-mediated transport"/>
    <property type="evidence" value="ECO:0007669"/>
    <property type="project" value="TreeGrafter"/>
</dbReference>
<dbReference type="InterPro" id="IPR001680">
    <property type="entry name" value="WD40_rpt"/>
</dbReference>
<evidence type="ECO:0000256" key="13">
    <source>
        <dbReference type="ARBA" id="ARBA00025536"/>
    </source>
</evidence>
<evidence type="ECO:0000256" key="8">
    <source>
        <dbReference type="ARBA" id="ARBA00022892"/>
    </source>
</evidence>
<evidence type="ECO:0000256" key="12">
    <source>
        <dbReference type="ARBA" id="ARBA00023329"/>
    </source>
</evidence>
<dbReference type="GO" id="GO:0006888">
    <property type="term" value="P:endoplasmic reticulum to Golgi vesicle-mediated transport"/>
    <property type="evidence" value="ECO:0007669"/>
    <property type="project" value="TreeGrafter"/>
</dbReference>
<feature type="compositionally biased region" description="Acidic residues" evidence="16">
    <location>
        <begin position="905"/>
        <end position="920"/>
    </location>
</feature>
<evidence type="ECO:0000256" key="3">
    <source>
        <dbReference type="ARBA" id="ARBA00011775"/>
    </source>
</evidence>
<keyword evidence="6 15" id="KW-0853">WD repeat</keyword>
<dbReference type="SMART" id="SM00320">
    <property type="entry name" value="WD40"/>
    <property type="match status" value="6"/>
</dbReference>
<feature type="compositionally biased region" description="Polar residues" evidence="16">
    <location>
        <begin position="921"/>
        <end position="938"/>
    </location>
</feature>
<keyword evidence="10 14" id="KW-0333">Golgi apparatus</keyword>
<dbReference type="EMBL" id="BEGY01000030">
    <property type="protein sequence ID" value="GAX78238.1"/>
    <property type="molecule type" value="Genomic_DNA"/>
</dbReference>
<protein>
    <recommendedName>
        <fullName evidence="14">Coatomer subunit beta'</fullName>
    </recommendedName>
</protein>
<dbReference type="OrthoDB" id="10261470at2759"/>